<evidence type="ECO:0000256" key="7">
    <source>
        <dbReference type="ARBA" id="ARBA00023180"/>
    </source>
</evidence>
<dbReference type="EMBL" id="JANBQF010000291">
    <property type="protein sequence ID" value="KAJ2002554.1"/>
    <property type="molecule type" value="Genomic_DNA"/>
</dbReference>
<evidence type="ECO:0000256" key="1">
    <source>
        <dbReference type="ARBA" id="ARBA00001974"/>
    </source>
</evidence>
<reference evidence="10" key="1">
    <citation type="submission" date="2022-07" db="EMBL/GenBank/DDBJ databases">
        <title>Phylogenomic reconstructions and comparative analyses of Kickxellomycotina fungi.</title>
        <authorList>
            <person name="Reynolds N.K."/>
            <person name="Stajich J.E."/>
            <person name="Barry K."/>
            <person name="Grigoriev I.V."/>
            <person name="Crous P."/>
            <person name="Smith M.E."/>
        </authorList>
    </citation>
    <scope>NUCLEOTIDE SEQUENCE</scope>
    <source>
        <strain evidence="10">IMI 214461</strain>
    </source>
</reference>
<keyword evidence="7" id="KW-0325">Glycoprotein</keyword>
<dbReference type="Pfam" id="PF13450">
    <property type="entry name" value="NAD_binding_8"/>
    <property type="match status" value="1"/>
</dbReference>
<dbReference type="PANTHER" id="PTHR15944">
    <property type="entry name" value="FARNESYLCYSTEINE LYASE"/>
    <property type="match status" value="1"/>
</dbReference>
<dbReference type="PANTHER" id="PTHR15944:SF0">
    <property type="entry name" value="PRENYLCYSTEINE LYASE DOMAIN-CONTAINING PROTEIN"/>
    <property type="match status" value="1"/>
</dbReference>
<evidence type="ECO:0000256" key="3">
    <source>
        <dbReference type="ARBA" id="ARBA00022630"/>
    </source>
</evidence>
<comment type="caution">
    <text evidence="10">The sequence shown here is derived from an EMBL/GenBank/DDBJ whole genome shotgun (WGS) entry which is preliminary data.</text>
</comment>
<dbReference type="InterPro" id="IPR036188">
    <property type="entry name" value="FAD/NAD-bd_sf"/>
</dbReference>
<proteinExistence type="inferred from homology"/>
<dbReference type="OrthoDB" id="437369at2759"/>
<dbReference type="GO" id="GO:0001735">
    <property type="term" value="F:prenylcysteine oxidase activity"/>
    <property type="evidence" value="ECO:0007669"/>
    <property type="project" value="InterPro"/>
</dbReference>
<keyword evidence="6" id="KW-0560">Oxidoreductase</keyword>
<dbReference type="InterPro" id="IPR017046">
    <property type="entry name" value="Prenylcysteine_Oxase1"/>
</dbReference>
<feature type="domain" description="Prenylcysteine lyase" evidence="9">
    <location>
        <begin position="154"/>
        <end position="451"/>
    </location>
</feature>
<dbReference type="Pfam" id="PF07156">
    <property type="entry name" value="Prenylcys_lyase"/>
    <property type="match status" value="1"/>
</dbReference>
<comment type="similarity">
    <text evidence="2">Belongs to the prenylcysteine oxidase family.</text>
</comment>
<comment type="cofactor">
    <cofactor evidence="1">
        <name>FAD</name>
        <dbReference type="ChEBI" id="CHEBI:57692"/>
    </cofactor>
</comment>
<dbReference type="AlphaFoldDB" id="A0A9W8BHW0"/>
<evidence type="ECO:0000256" key="8">
    <source>
        <dbReference type="SAM" id="SignalP"/>
    </source>
</evidence>
<accession>A0A9W8BHW0</accession>
<keyword evidence="5" id="KW-0274">FAD</keyword>
<evidence type="ECO:0000313" key="11">
    <source>
        <dbReference type="Proteomes" id="UP001150907"/>
    </source>
</evidence>
<protein>
    <recommendedName>
        <fullName evidence="9">Prenylcysteine lyase domain-containing protein</fullName>
    </recommendedName>
</protein>
<keyword evidence="4 8" id="KW-0732">Signal</keyword>
<evidence type="ECO:0000256" key="6">
    <source>
        <dbReference type="ARBA" id="ARBA00023002"/>
    </source>
</evidence>
<feature type="signal peptide" evidence="8">
    <location>
        <begin position="1"/>
        <end position="18"/>
    </location>
</feature>
<dbReference type="GO" id="GO:0030327">
    <property type="term" value="P:prenylated protein catabolic process"/>
    <property type="evidence" value="ECO:0007669"/>
    <property type="project" value="TreeGrafter"/>
</dbReference>
<keyword evidence="11" id="KW-1185">Reference proteome</keyword>
<dbReference type="InterPro" id="IPR010795">
    <property type="entry name" value="Prenylcys_lyase"/>
</dbReference>
<name>A0A9W8BHW0_9FUNG</name>
<evidence type="ECO:0000256" key="2">
    <source>
        <dbReference type="ARBA" id="ARBA00009967"/>
    </source>
</evidence>
<gene>
    <name evidence="10" type="ORF">H4R26_003545</name>
</gene>
<dbReference type="Proteomes" id="UP001150907">
    <property type="component" value="Unassembled WGS sequence"/>
</dbReference>
<evidence type="ECO:0000256" key="5">
    <source>
        <dbReference type="ARBA" id="ARBA00022827"/>
    </source>
</evidence>
<dbReference type="GO" id="GO:0030328">
    <property type="term" value="P:prenylcysteine catabolic process"/>
    <property type="evidence" value="ECO:0007669"/>
    <property type="project" value="InterPro"/>
</dbReference>
<evidence type="ECO:0000256" key="4">
    <source>
        <dbReference type="ARBA" id="ARBA00022729"/>
    </source>
</evidence>
<organism evidence="10 11">
    <name type="scientific">Coemansia thaxteri</name>
    <dbReference type="NCBI Taxonomy" id="2663907"/>
    <lineage>
        <taxon>Eukaryota</taxon>
        <taxon>Fungi</taxon>
        <taxon>Fungi incertae sedis</taxon>
        <taxon>Zoopagomycota</taxon>
        <taxon>Kickxellomycotina</taxon>
        <taxon>Kickxellomycetes</taxon>
        <taxon>Kickxellales</taxon>
        <taxon>Kickxellaceae</taxon>
        <taxon>Coemansia</taxon>
    </lineage>
</organism>
<evidence type="ECO:0000313" key="10">
    <source>
        <dbReference type="EMBL" id="KAJ2002554.1"/>
    </source>
</evidence>
<dbReference type="Gene3D" id="3.50.50.60">
    <property type="entry name" value="FAD/NAD(P)-binding domain"/>
    <property type="match status" value="1"/>
</dbReference>
<feature type="chain" id="PRO_5040818628" description="Prenylcysteine lyase domain-containing protein" evidence="8">
    <location>
        <begin position="19"/>
        <end position="517"/>
    </location>
</feature>
<evidence type="ECO:0000259" key="9">
    <source>
        <dbReference type="Pfam" id="PF07156"/>
    </source>
</evidence>
<sequence>MLVRLLLALAAAWLRALGSVVEGGQRIAIIGAGAAGASAAYFAQEELRARGMEPAEIHVYERSGRVGGRAQVGSVQYNNQTLYFEQGASMFIGQNRHLMAMALKFDLALCSHPCTFGHSNSADMAANGAAALGAYGLWEPRTRQWEVRMGSGPMLDSLRLLWRYRGVGDLGHVRRHTRTAVDEFMQSYEVFDNSTGGAYESWAEYLLDKPLLRMSAYYSAAEFYIGERVRRRFLDEVVSLATRVNYMQDIDRISAAGAHISMAAESDTAYSVAGGNWQIFAAMLAATPAHLHLNATVLDVQRAPALAARPYALRVRLASGDEAVEHFDSVIIATPLPLARMRVLDGRHTQATAVDYVSMHVTFVIGVLRSDLFPPSTDVPRLVVTPYHTAEPFNCLSILACLDPAARRCRDGPVLAKVFSREPLSVPQVFASVEWVRRKQWHAYPRLTPRNAGYANASSSGAFSLDRPSPPPIVLDRPGPAAGVYYVNGMESLFSTMESQSVAARHVVRLALFGKDK</sequence>
<keyword evidence="3" id="KW-0285">Flavoprotein</keyword>
<dbReference type="SUPFAM" id="SSF51905">
    <property type="entry name" value="FAD/NAD(P)-binding domain"/>
    <property type="match status" value="1"/>
</dbReference>